<comment type="caution">
    <text evidence="1">The sequence shown here is derived from an EMBL/GenBank/DDBJ whole genome shotgun (WGS) entry which is preliminary data.</text>
</comment>
<proteinExistence type="predicted"/>
<protein>
    <submittedName>
        <fullName evidence="1">Uncharacterized protein</fullName>
    </submittedName>
</protein>
<feature type="non-terminal residue" evidence="1">
    <location>
        <position position="88"/>
    </location>
</feature>
<reference evidence="1" key="1">
    <citation type="journal article" date="2014" name="Front. Microbiol.">
        <title>High frequency of phylogenetically diverse reductive dehalogenase-homologous genes in deep subseafloor sedimentary metagenomes.</title>
        <authorList>
            <person name="Kawai M."/>
            <person name="Futagami T."/>
            <person name="Toyoda A."/>
            <person name="Takaki Y."/>
            <person name="Nishi S."/>
            <person name="Hori S."/>
            <person name="Arai W."/>
            <person name="Tsubouchi T."/>
            <person name="Morono Y."/>
            <person name="Uchiyama I."/>
            <person name="Ito T."/>
            <person name="Fujiyama A."/>
            <person name="Inagaki F."/>
            <person name="Takami H."/>
        </authorList>
    </citation>
    <scope>NUCLEOTIDE SEQUENCE</scope>
    <source>
        <strain evidence="1">Expedition CK06-06</strain>
    </source>
</reference>
<dbReference type="AlphaFoldDB" id="X1RIM7"/>
<gene>
    <name evidence="1" type="ORF">S12H4_18982</name>
</gene>
<organism evidence="1">
    <name type="scientific">marine sediment metagenome</name>
    <dbReference type="NCBI Taxonomy" id="412755"/>
    <lineage>
        <taxon>unclassified sequences</taxon>
        <taxon>metagenomes</taxon>
        <taxon>ecological metagenomes</taxon>
    </lineage>
</organism>
<sequence>MQEKNFNSQKDSFIILSIQSKRRKKKEKIELSDGSALYILTDLVKKEGLVENQVVTHSYIKNLKQCSAVLEAKAKAISLISKSMHSKN</sequence>
<dbReference type="Gene3D" id="1.10.10.10">
    <property type="entry name" value="Winged helix-like DNA-binding domain superfamily/Winged helix DNA-binding domain"/>
    <property type="match status" value="1"/>
</dbReference>
<name>X1RIM7_9ZZZZ</name>
<evidence type="ECO:0000313" key="1">
    <source>
        <dbReference type="EMBL" id="GAI80453.1"/>
    </source>
</evidence>
<accession>X1RIM7</accession>
<dbReference type="InterPro" id="IPR036388">
    <property type="entry name" value="WH-like_DNA-bd_sf"/>
</dbReference>
<dbReference type="EMBL" id="BARW01009436">
    <property type="protein sequence ID" value="GAI80453.1"/>
    <property type="molecule type" value="Genomic_DNA"/>
</dbReference>